<reference evidence="4 5" key="1">
    <citation type="submission" date="2016-09" db="EMBL/GenBank/DDBJ databases">
        <title>genome sequence of Mycobacterium sp. 739 SCH.</title>
        <authorList>
            <person name="Greninger A.L."/>
            <person name="Qin X."/>
            <person name="Jerome K."/>
            <person name="Vora S."/>
            <person name="Quinn K."/>
        </authorList>
    </citation>
    <scope>NUCLEOTIDE SEQUENCE [LARGE SCALE GENOMIC DNA]</scope>
    <source>
        <strain evidence="4 5">SCH</strain>
    </source>
</reference>
<evidence type="ECO:0000313" key="4">
    <source>
        <dbReference type="EMBL" id="OFJ53259.1"/>
    </source>
</evidence>
<organism evidence="4 5">
    <name type="scientific">Mycolicibacterium grossiae</name>
    <dbReference type="NCBI Taxonomy" id="1552759"/>
    <lineage>
        <taxon>Bacteria</taxon>
        <taxon>Bacillati</taxon>
        <taxon>Actinomycetota</taxon>
        <taxon>Actinomycetes</taxon>
        <taxon>Mycobacteriales</taxon>
        <taxon>Mycobacteriaceae</taxon>
        <taxon>Mycolicibacterium</taxon>
    </lineage>
</organism>
<evidence type="ECO:0000256" key="1">
    <source>
        <dbReference type="ARBA" id="ARBA00009013"/>
    </source>
</evidence>
<dbReference type="CDD" id="cd07043">
    <property type="entry name" value="STAS_anti-anti-sigma_factors"/>
    <property type="match status" value="1"/>
</dbReference>
<dbReference type="InterPro" id="IPR036513">
    <property type="entry name" value="STAS_dom_sf"/>
</dbReference>
<evidence type="ECO:0000313" key="5">
    <source>
        <dbReference type="Proteomes" id="UP000178953"/>
    </source>
</evidence>
<dbReference type="RefSeq" id="WP_070353550.1">
    <property type="nucleotide sequence ID" value="NZ_CP043474.1"/>
</dbReference>
<dbReference type="PANTHER" id="PTHR33495:SF13">
    <property type="entry name" value="ANTI-SIGMA-F FACTOR ANTAGONIST RSFB"/>
    <property type="match status" value="1"/>
</dbReference>
<keyword evidence="5" id="KW-1185">Reference proteome</keyword>
<gene>
    <name evidence="4" type="ORF">BEL07_13140</name>
</gene>
<dbReference type="Pfam" id="PF01740">
    <property type="entry name" value="STAS"/>
    <property type="match status" value="1"/>
</dbReference>
<comment type="caution">
    <text evidence="4">The sequence shown here is derived from an EMBL/GenBank/DDBJ whole genome shotgun (WGS) entry which is preliminary data.</text>
</comment>
<protein>
    <recommendedName>
        <fullName evidence="2">Anti-sigma factor antagonist</fullName>
    </recommendedName>
</protein>
<dbReference type="EMBL" id="MCHX01000027">
    <property type="protein sequence ID" value="OFJ53259.1"/>
    <property type="molecule type" value="Genomic_DNA"/>
</dbReference>
<dbReference type="SUPFAM" id="SSF52091">
    <property type="entry name" value="SpoIIaa-like"/>
    <property type="match status" value="1"/>
</dbReference>
<sequence length="123" mass="12925">MNAPRTTRPEPLLDVVTTQHDDALVLHVSGDIDLASAPTLSRAIVTALDDRPPTLVFDLTRVRFLASVGLSLLIEAQSSAHPATHVVVVADGPVTARPITITGVDEIVPLYATLGEALTAASR</sequence>
<proteinExistence type="inferred from homology"/>
<dbReference type="AlphaFoldDB" id="A0A1E8Q5D4"/>
<comment type="similarity">
    <text evidence="1 2">Belongs to the anti-sigma-factor antagonist family.</text>
</comment>
<name>A0A1E8Q5D4_9MYCO</name>
<dbReference type="InterPro" id="IPR003658">
    <property type="entry name" value="Anti-sigma_ant"/>
</dbReference>
<dbReference type="InterPro" id="IPR002645">
    <property type="entry name" value="STAS_dom"/>
</dbReference>
<accession>A0A1E8Q5D4</accession>
<dbReference type="PROSITE" id="PS50801">
    <property type="entry name" value="STAS"/>
    <property type="match status" value="1"/>
</dbReference>
<evidence type="ECO:0000256" key="2">
    <source>
        <dbReference type="RuleBase" id="RU003749"/>
    </source>
</evidence>
<dbReference type="NCBIfam" id="TIGR00377">
    <property type="entry name" value="ant_ant_sig"/>
    <property type="match status" value="1"/>
</dbReference>
<dbReference type="GO" id="GO:0043856">
    <property type="term" value="F:anti-sigma factor antagonist activity"/>
    <property type="evidence" value="ECO:0007669"/>
    <property type="project" value="InterPro"/>
</dbReference>
<dbReference type="PANTHER" id="PTHR33495">
    <property type="entry name" value="ANTI-SIGMA FACTOR ANTAGONIST TM_1081-RELATED-RELATED"/>
    <property type="match status" value="1"/>
</dbReference>
<feature type="domain" description="STAS" evidence="3">
    <location>
        <begin position="13"/>
        <end position="121"/>
    </location>
</feature>
<dbReference type="Gene3D" id="3.30.750.24">
    <property type="entry name" value="STAS domain"/>
    <property type="match status" value="1"/>
</dbReference>
<dbReference type="Proteomes" id="UP000178953">
    <property type="component" value="Unassembled WGS sequence"/>
</dbReference>
<evidence type="ECO:0000259" key="3">
    <source>
        <dbReference type="PROSITE" id="PS50801"/>
    </source>
</evidence>